<accession>A0A6A6ZBQ6</accession>
<feature type="transmembrane region" description="Helical" evidence="1">
    <location>
        <begin position="233"/>
        <end position="252"/>
    </location>
</feature>
<name>A0A6A6ZBQ6_9PLEO</name>
<feature type="transmembrane region" description="Helical" evidence="1">
    <location>
        <begin position="337"/>
        <end position="356"/>
    </location>
</feature>
<keyword evidence="1" id="KW-0812">Transmembrane</keyword>
<evidence type="ECO:0000313" key="3">
    <source>
        <dbReference type="Proteomes" id="UP000799424"/>
    </source>
</evidence>
<organism evidence="2 3">
    <name type="scientific">Ophiobolus disseminans</name>
    <dbReference type="NCBI Taxonomy" id="1469910"/>
    <lineage>
        <taxon>Eukaryota</taxon>
        <taxon>Fungi</taxon>
        <taxon>Dikarya</taxon>
        <taxon>Ascomycota</taxon>
        <taxon>Pezizomycotina</taxon>
        <taxon>Dothideomycetes</taxon>
        <taxon>Pleosporomycetidae</taxon>
        <taxon>Pleosporales</taxon>
        <taxon>Pleosporineae</taxon>
        <taxon>Phaeosphaeriaceae</taxon>
        <taxon>Ophiobolus</taxon>
    </lineage>
</organism>
<feature type="transmembrane region" description="Helical" evidence="1">
    <location>
        <begin position="202"/>
        <end position="227"/>
    </location>
</feature>
<feature type="transmembrane region" description="Helical" evidence="1">
    <location>
        <begin position="311"/>
        <end position="331"/>
    </location>
</feature>
<gene>
    <name evidence="2" type="ORF">CC86DRAFT_308880</name>
</gene>
<proteinExistence type="predicted"/>
<feature type="transmembrane region" description="Helical" evidence="1">
    <location>
        <begin position="87"/>
        <end position="108"/>
    </location>
</feature>
<keyword evidence="1" id="KW-1133">Transmembrane helix</keyword>
<dbReference type="EMBL" id="MU006251">
    <property type="protein sequence ID" value="KAF2818522.1"/>
    <property type="molecule type" value="Genomic_DNA"/>
</dbReference>
<feature type="transmembrane region" description="Helical" evidence="1">
    <location>
        <begin position="55"/>
        <end position="75"/>
    </location>
</feature>
<keyword evidence="1" id="KW-0472">Membrane</keyword>
<sequence>MDGARAAAANVAGNIQNVAQNPGRAFGDVKVTVKDVAIPASAVLTQQAQAHWRMIAPLICGVIITIVTIALQAYSPATTNPGHLANLIPLAMIMGEPIISKAISVVTANPRQDSPLFGCGWLSWSLSAVMSALSQTTDIVAKPENASKVVNLEYGHARANNSFVLARILRDLEARYSGKAGGLSIQILDAGMQKQPLSWSQVFHVNVMSTAMMMVQLYVAIFAFLGAGDVNPLLFLGAGLFLMEGIANLPVWKATKFSARKDSGCNSTYALTRGNGHRHVFVIRNTHADTWNLEDMASGPTYYDYTATPEYIVIVLTALTSLALTIVSTTMSDYSALNILWILAIGTLKNVLTAALPRESWMHGISLTSVETISNDRKVMLALQELEDKYLGTGHALVKEFFPGGLNDDDQKWWDDRKAAVQEKKAVHQAAKARQAAMIKEDIKETYDVLEDVSAKKLEKEMEKAICGQQEL</sequence>
<evidence type="ECO:0000313" key="2">
    <source>
        <dbReference type="EMBL" id="KAF2818522.1"/>
    </source>
</evidence>
<dbReference type="OrthoDB" id="1937642at2759"/>
<protein>
    <submittedName>
        <fullName evidence="2">Uncharacterized protein</fullName>
    </submittedName>
</protein>
<keyword evidence="3" id="KW-1185">Reference proteome</keyword>
<reference evidence="2" key="1">
    <citation type="journal article" date="2020" name="Stud. Mycol.">
        <title>101 Dothideomycetes genomes: a test case for predicting lifestyles and emergence of pathogens.</title>
        <authorList>
            <person name="Haridas S."/>
            <person name="Albert R."/>
            <person name="Binder M."/>
            <person name="Bloem J."/>
            <person name="Labutti K."/>
            <person name="Salamov A."/>
            <person name="Andreopoulos B."/>
            <person name="Baker S."/>
            <person name="Barry K."/>
            <person name="Bills G."/>
            <person name="Bluhm B."/>
            <person name="Cannon C."/>
            <person name="Castanera R."/>
            <person name="Culley D."/>
            <person name="Daum C."/>
            <person name="Ezra D."/>
            <person name="Gonzalez J."/>
            <person name="Henrissat B."/>
            <person name="Kuo A."/>
            <person name="Liang C."/>
            <person name="Lipzen A."/>
            <person name="Lutzoni F."/>
            <person name="Magnuson J."/>
            <person name="Mondo S."/>
            <person name="Nolan M."/>
            <person name="Ohm R."/>
            <person name="Pangilinan J."/>
            <person name="Park H.-J."/>
            <person name="Ramirez L."/>
            <person name="Alfaro M."/>
            <person name="Sun H."/>
            <person name="Tritt A."/>
            <person name="Yoshinaga Y."/>
            <person name="Zwiers L.-H."/>
            <person name="Turgeon B."/>
            <person name="Goodwin S."/>
            <person name="Spatafora J."/>
            <person name="Crous P."/>
            <person name="Grigoriev I."/>
        </authorList>
    </citation>
    <scope>NUCLEOTIDE SEQUENCE</scope>
    <source>
        <strain evidence="2">CBS 113818</strain>
    </source>
</reference>
<dbReference type="AlphaFoldDB" id="A0A6A6ZBQ6"/>
<dbReference type="Proteomes" id="UP000799424">
    <property type="component" value="Unassembled WGS sequence"/>
</dbReference>
<evidence type="ECO:0000256" key="1">
    <source>
        <dbReference type="SAM" id="Phobius"/>
    </source>
</evidence>